<feature type="compositionally biased region" description="Basic residues" evidence="1">
    <location>
        <begin position="20"/>
        <end position="35"/>
    </location>
</feature>
<evidence type="ECO:0000313" key="2">
    <source>
        <dbReference type="EMBL" id="KPI88659.1"/>
    </source>
</evidence>
<feature type="compositionally biased region" description="Polar residues" evidence="1">
    <location>
        <begin position="525"/>
        <end position="535"/>
    </location>
</feature>
<feature type="region of interest" description="Disordered" evidence="1">
    <location>
        <begin position="414"/>
        <end position="464"/>
    </location>
</feature>
<feature type="compositionally biased region" description="Polar residues" evidence="1">
    <location>
        <begin position="358"/>
        <end position="391"/>
    </location>
</feature>
<keyword evidence="3" id="KW-1185">Reference proteome</keyword>
<name>A0A0N0P7D3_LEPSE</name>
<feature type="compositionally biased region" description="Low complexity" evidence="1">
    <location>
        <begin position="10"/>
        <end position="19"/>
    </location>
</feature>
<feature type="region of interest" description="Disordered" evidence="1">
    <location>
        <begin position="722"/>
        <end position="755"/>
    </location>
</feature>
<feature type="compositionally biased region" description="Basic residues" evidence="1">
    <location>
        <begin position="570"/>
        <end position="582"/>
    </location>
</feature>
<comment type="caution">
    <text evidence="2">The sequence shown here is derived from an EMBL/GenBank/DDBJ whole genome shotgun (WGS) entry which is preliminary data.</text>
</comment>
<feature type="region of interest" description="Disordered" evidence="1">
    <location>
        <begin position="889"/>
        <end position="925"/>
    </location>
</feature>
<feature type="compositionally biased region" description="Low complexity" evidence="1">
    <location>
        <begin position="610"/>
        <end position="632"/>
    </location>
</feature>
<sequence>MDALHHDRAPSQSSSSSTPPRRRFLPGSRHHHRKQPTSPHLYASRRTTSCPHTKRYDDQQQQPPPSPKWSQLARNKAPVMCDTSASASALHQQYETTRIISHLLAGVIIQWRRVVEQLNDACVPLTAEEVARSEAHPTSALHSSAFSSISRSHADTTTSPPQTYLHESLHFDVQAHTTWRELEKQRQRSQSRRQTRQQGCDVHLRDAHPYLYQPTSVQQLNCYMEAEEEEGDEAAKGAERPQASDWRSLTPSVQWVPYVVCGKSAEDRDNGVSQEDRYDGVLYATPNQPNRRHLSRCMRCDDDDEDAAVVDVDDESRLRMAVLRGMARSADKMGMGMRQVQQVLPAFVAALRRLSPSSLHNSNEQQTLPSVAHSLQSASPRTADTHMASTPTRRRSHQQCHHKNDCSSCLARTQPTKSVGHHRQHAYSPSSQSPHNHKQQRSAGVTTATPHRCSRSLGEPRGSTLHETTKTIYPAPPVAQRTWIYSRCDDSEGNNSGLHYSDKRTFGGSEYPSMQRRHRRERSPIKNTSTPTLHGVTSITERGVGLPALTGAAVVVADGGPRCPAVSSLHAHRHPDSRRKTASARAVPQEMEARRRVLHRMTPTSAVKESPPLLSVSVSPASSPASAPGSSPTRAVVNHNGSARDTAGNHLVGPDAGMKSHSPHSRSSSSAATSNADYVILAHPPSLEDIAGAPTASCGLAGQQASSSLLSLASMLKAASPAPELPISPTQHVPRSSPPPSSPEQLTPNAVKQPPVGPRFIAVRPLLSPLDERTIHAMKQQRAKHWDACFPPPTDVRELHKEDSPHEALGPAATYRQNYVGQGACDSSHVSPVSLRHGMRRSAERVRIAAIAATTVAEAVHDSVSAADRGAVVALELFPAKLSQEASRPVLLTPSPKQRDLPLLSPSPAHSPPSSPPSAAAVEPPRAVVEVIPAQSSACHEASSKNRTSEHQVTINDGHSAELAGAAHSRDEFVRRAAVVVTEQVAERNRDASSGSDPPAGACHLGPVSNPQPSHSATHESSSDTSQLHHHSSNERSGGSSSNRSDITLLYEVANAPPSELDLAEVGEGSNYSSVSSFYSKIEECLTEAEADVIEARAPCDVKPSN</sequence>
<feature type="region of interest" description="Disordered" evidence="1">
    <location>
        <begin position="935"/>
        <end position="954"/>
    </location>
</feature>
<feature type="compositionally biased region" description="Basic residues" evidence="1">
    <location>
        <begin position="392"/>
        <end position="401"/>
    </location>
</feature>
<feature type="region of interest" description="Disordered" evidence="1">
    <location>
        <begin position="1"/>
        <end position="77"/>
    </location>
</feature>
<feature type="compositionally biased region" description="Low complexity" evidence="1">
    <location>
        <begin position="1035"/>
        <end position="1044"/>
    </location>
</feature>
<dbReference type="OMA" id="IQWIPYL"/>
<dbReference type="Proteomes" id="UP000038009">
    <property type="component" value="Unassembled WGS sequence"/>
</dbReference>
<gene>
    <name evidence="2" type="ORF">ABL78_2263</name>
</gene>
<feature type="region of interest" description="Disordered" evidence="1">
    <location>
        <begin position="358"/>
        <end position="401"/>
    </location>
</feature>
<feature type="region of interest" description="Disordered" evidence="1">
    <location>
        <begin position="985"/>
        <end position="1044"/>
    </location>
</feature>
<accession>A0A0N0P7D3</accession>
<reference evidence="2 3" key="1">
    <citation type="journal article" date="2015" name="PLoS Pathog.">
        <title>Leptomonas seymouri: Adaptations to the Dixenous Life Cycle Analyzed by Genome Sequencing, Transcriptome Profiling and Co-infection with Leishmania donovani.</title>
        <authorList>
            <person name="Kraeva N."/>
            <person name="Butenko A."/>
            <person name="Hlavacova J."/>
            <person name="Kostygov A."/>
            <person name="Myskova J."/>
            <person name="Grybchuk D."/>
            <person name="Lestinova T."/>
            <person name="Votypka J."/>
            <person name="Volf P."/>
            <person name="Opperdoes F."/>
            <person name="Flegontov P."/>
            <person name="Lukes J."/>
            <person name="Yurchenko V."/>
        </authorList>
    </citation>
    <scope>NUCLEOTIDE SEQUENCE [LARGE SCALE GENOMIC DNA]</scope>
    <source>
        <strain evidence="2 3">ATCC 30220</strain>
    </source>
</reference>
<feature type="region of interest" description="Disordered" evidence="1">
    <location>
        <begin position="494"/>
        <end position="535"/>
    </location>
</feature>
<dbReference type="AlphaFoldDB" id="A0A0N0P7D3"/>
<dbReference type="OrthoDB" id="267720at2759"/>
<feature type="region of interest" description="Disordered" evidence="1">
    <location>
        <begin position="133"/>
        <end position="163"/>
    </location>
</feature>
<dbReference type="VEuPathDB" id="TriTrypDB:Lsey_0044_0300"/>
<organism evidence="2 3">
    <name type="scientific">Leptomonas seymouri</name>
    <dbReference type="NCBI Taxonomy" id="5684"/>
    <lineage>
        <taxon>Eukaryota</taxon>
        <taxon>Discoba</taxon>
        <taxon>Euglenozoa</taxon>
        <taxon>Kinetoplastea</taxon>
        <taxon>Metakinetoplastina</taxon>
        <taxon>Trypanosomatida</taxon>
        <taxon>Trypanosomatidae</taxon>
        <taxon>Leishmaniinae</taxon>
        <taxon>Leptomonas</taxon>
    </lineage>
</organism>
<evidence type="ECO:0000313" key="3">
    <source>
        <dbReference type="Proteomes" id="UP000038009"/>
    </source>
</evidence>
<protein>
    <submittedName>
        <fullName evidence="2">Uncharacterized protein</fullName>
    </submittedName>
</protein>
<evidence type="ECO:0000256" key="1">
    <source>
        <dbReference type="SAM" id="MobiDB-lite"/>
    </source>
</evidence>
<feature type="region of interest" description="Disordered" evidence="1">
    <location>
        <begin position="226"/>
        <end position="246"/>
    </location>
</feature>
<feature type="region of interest" description="Disordered" evidence="1">
    <location>
        <begin position="567"/>
        <end position="671"/>
    </location>
</feature>
<dbReference type="EMBL" id="LJSK01000044">
    <property type="protein sequence ID" value="KPI88659.1"/>
    <property type="molecule type" value="Genomic_DNA"/>
</dbReference>
<feature type="compositionally biased region" description="Low complexity" evidence="1">
    <location>
        <begin position="139"/>
        <end position="151"/>
    </location>
</feature>
<proteinExistence type="predicted"/>